<dbReference type="Pfam" id="PF00535">
    <property type="entry name" value="Glycos_transf_2"/>
    <property type="match status" value="1"/>
</dbReference>
<feature type="domain" description="Glycosyltransferase 2-like" evidence="1">
    <location>
        <begin position="9"/>
        <end position="143"/>
    </location>
</feature>
<dbReference type="Gene3D" id="3.90.550.10">
    <property type="entry name" value="Spore Coat Polysaccharide Biosynthesis Protein SpsA, Chain A"/>
    <property type="match status" value="1"/>
</dbReference>
<keyword evidence="2" id="KW-0808">Transferase</keyword>
<dbReference type="InterPro" id="IPR050834">
    <property type="entry name" value="Glycosyltransf_2"/>
</dbReference>
<accession>A0A6P1QUM5</accession>
<dbReference type="GO" id="GO:0016740">
    <property type="term" value="F:transferase activity"/>
    <property type="evidence" value="ECO:0007669"/>
    <property type="project" value="UniProtKB-KW"/>
</dbReference>
<dbReference type="InterPro" id="IPR001173">
    <property type="entry name" value="Glyco_trans_2-like"/>
</dbReference>
<dbReference type="PANTHER" id="PTHR43685:SF2">
    <property type="entry name" value="GLYCOSYLTRANSFERASE 2-LIKE DOMAIN-CONTAINING PROTEIN"/>
    <property type="match status" value="1"/>
</dbReference>
<dbReference type="AlphaFoldDB" id="A0A6P1QUM5"/>
<reference evidence="2 3" key="1">
    <citation type="submission" date="2018-04" db="EMBL/GenBank/DDBJ databases">
        <title>Characteristic and Complete Genome Sequencing of A Novel Member of Infective Endocarditis Causative Bacteria: Bergeyella cardium QL-PH.</title>
        <authorList>
            <person name="Pan H."/>
            <person name="Sun E."/>
            <person name="Zhang Y."/>
        </authorList>
    </citation>
    <scope>NUCLEOTIDE SEQUENCE [LARGE SCALE GENOMIC DNA]</scope>
    <source>
        <strain evidence="2 3">HPQL</strain>
    </source>
</reference>
<dbReference type="OrthoDB" id="9802649at2"/>
<evidence type="ECO:0000313" key="3">
    <source>
        <dbReference type="Proteomes" id="UP000464318"/>
    </source>
</evidence>
<organism evidence="2 3">
    <name type="scientific">Bergeyella cardium</name>
    <dbReference type="NCBI Taxonomy" id="1585976"/>
    <lineage>
        <taxon>Bacteria</taxon>
        <taxon>Pseudomonadati</taxon>
        <taxon>Bacteroidota</taxon>
        <taxon>Flavobacteriia</taxon>
        <taxon>Flavobacteriales</taxon>
        <taxon>Weeksellaceae</taxon>
        <taxon>Bergeyella</taxon>
    </lineage>
</organism>
<dbReference type="PANTHER" id="PTHR43685">
    <property type="entry name" value="GLYCOSYLTRANSFERASE"/>
    <property type="match status" value="1"/>
</dbReference>
<dbReference type="SUPFAM" id="SSF53448">
    <property type="entry name" value="Nucleotide-diphospho-sugar transferases"/>
    <property type="match status" value="1"/>
</dbReference>
<dbReference type="EMBL" id="CP029149">
    <property type="protein sequence ID" value="QHN65852.1"/>
    <property type="molecule type" value="Genomic_DNA"/>
</dbReference>
<dbReference type="RefSeq" id="WP_160224541.1">
    <property type="nucleotide sequence ID" value="NZ_CP029149.1"/>
</dbReference>
<keyword evidence="3" id="KW-1185">Reference proteome</keyword>
<dbReference type="KEGG" id="bcad:DBX24_08150"/>
<evidence type="ECO:0000259" key="1">
    <source>
        <dbReference type="Pfam" id="PF00535"/>
    </source>
</evidence>
<gene>
    <name evidence="2" type="ORF">DBX24_08150</name>
</gene>
<evidence type="ECO:0000313" key="2">
    <source>
        <dbReference type="EMBL" id="QHN65852.1"/>
    </source>
</evidence>
<dbReference type="InterPro" id="IPR029044">
    <property type="entry name" value="Nucleotide-diphossugar_trans"/>
</dbReference>
<name>A0A6P1QUM5_9FLAO</name>
<protein>
    <submittedName>
        <fullName evidence="2">Glycosyltransferase</fullName>
    </submittedName>
</protein>
<dbReference type="Proteomes" id="UP000464318">
    <property type="component" value="Chromosome"/>
</dbReference>
<sequence length="300" mass="35223">MKTIKTLLASYNGEKYIEEQIQSILNQEGVLVDLIINDDSSKDRTVALVKEKFPELKVKINTPATGSAANNFLKMITEIDFNEDFHFVAFADQDDIWLPQKLSAAVEKLEAENAALYCSNLTKWDMQNNSFFLLKKDYPQKKYDFLFEGGSAGCTYVFTKNLAQQLKAFIPTVDSSCWEEFSHDWLVYFFARSRGFKVCIDGNSYIHYRLHNNNVHGHLNQLSFSTIKYKIGKVLRGYHKKHIENYIKYIEPGSDYYKIYRAFLGSYFQRNKMILKYNTQLMRDTKKFYLFLLLNLFRFK</sequence>
<proteinExistence type="predicted"/>